<evidence type="ECO:0000313" key="1">
    <source>
        <dbReference type="EMBL" id="PPQ35046.1"/>
    </source>
</evidence>
<gene>
    <name evidence="1" type="ORF">CCS01_09100</name>
</gene>
<organism evidence="1 2">
    <name type="scientific">Rhodopila globiformis</name>
    <name type="common">Rhodopseudomonas globiformis</name>
    <dbReference type="NCBI Taxonomy" id="1071"/>
    <lineage>
        <taxon>Bacteria</taxon>
        <taxon>Pseudomonadati</taxon>
        <taxon>Pseudomonadota</taxon>
        <taxon>Alphaproteobacteria</taxon>
        <taxon>Acetobacterales</taxon>
        <taxon>Acetobacteraceae</taxon>
        <taxon>Rhodopila</taxon>
    </lineage>
</organism>
<protein>
    <submittedName>
        <fullName evidence="1">Uncharacterized protein</fullName>
    </submittedName>
</protein>
<comment type="caution">
    <text evidence="1">The sequence shown here is derived from an EMBL/GenBank/DDBJ whole genome shotgun (WGS) entry which is preliminary data.</text>
</comment>
<sequence length="68" mass="7160">MLPPAVAIVAINALKALVESLQADIRNGTLSQDDALDCLGDIDRATAEIAGLQADACRRATTPVYEIH</sequence>
<dbReference type="EMBL" id="NHRY01000080">
    <property type="protein sequence ID" value="PPQ35046.1"/>
    <property type="molecule type" value="Genomic_DNA"/>
</dbReference>
<proteinExistence type="predicted"/>
<evidence type="ECO:0000313" key="2">
    <source>
        <dbReference type="Proteomes" id="UP000239724"/>
    </source>
</evidence>
<name>A0A2S6NJT8_RHOGL</name>
<reference evidence="1 2" key="1">
    <citation type="journal article" date="2018" name="Arch. Microbiol.">
        <title>New insights into the metabolic potential of the phototrophic purple bacterium Rhodopila globiformis DSM 161(T) from its draft genome sequence and evidence for a vanadium-dependent nitrogenase.</title>
        <authorList>
            <person name="Imhoff J.F."/>
            <person name="Rahn T."/>
            <person name="Kunzel S."/>
            <person name="Neulinger S.C."/>
        </authorList>
    </citation>
    <scope>NUCLEOTIDE SEQUENCE [LARGE SCALE GENOMIC DNA]</scope>
    <source>
        <strain evidence="1 2">DSM 161</strain>
    </source>
</reference>
<dbReference type="Proteomes" id="UP000239724">
    <property type="component" value="Unassembled WGS sequence"/>
</dbReference>
<accession>A0A2S6NJT8</accession>
<keyword evidence="2" id="KW-1185">Reference proteome</keyword>
<dbReference type="AlphaFoldDB" id="A0A2S6NJT8"/>